<evidence type="ECO:0000256" key="2">
    <source>
        <dbReference type="ARBA" id="ARBA00022691"/>
    </source>
</evidence>
<dbReference type="Proteomes" id="UP001199916">
    <property type="component" value="Unassembled WGS sequence"/>
</dbReference>
<dbReference type="SFLD" id="SFLDS00029">
    <property type="entry name" value="Radical_SAM"/>
    <property type="match status" value="1"/>
</dbReference>
<evidence type="ECO:0000313" key="7">
    <source>
        <dbReference type="EMBL" id="MCE5171272.1"/>
    </source>
</evidence>
<protein>
    <submittedName>
        <fullName evidence="7">Radical SAM/CxCxxxxC motif protein YfkAB</fullName>
    </submittedName>
</protein>
<dbReference type="PANTHER" id="PTHR42836:SF2">
    <property type="entry name" value="PROTEIN YFKA-RELATED"/>
    <property type="match status" value="1"/>
</dbReference>
<dbReference type="PANTHER" id="PTHR42836">
    <property type="entry name" value="7-CARBOXY-7-DEAZAGUANINE SYNTHASE"/>
    <property type="match status" value="1"/>
</dbReference>
<keyword evidence="1" id="KW-0004">4Fe-4S</keyword>
<dbReference type="InterPro" id="IPR058240">
    <property type="entry name" value="rSAM_sf"/>
</dbReference>
<dbReference type="InterPro" id="IPR014866">
    <property type="entry name" value="YfkB"/>
</dbReference>
<reference evidence="7 8" key="1">
    <citation type="submission" date="2021-11" db="EMBL/GenBank/DDBJ databases">
        <title>Draft genome sequence of Paenibacillus profundus YoMME, a new Gram-positive bacteria with exoelectrogenic properties.</title>
        <authorList>
            <person name="Hubenova Y."/>
            <person name="Hubenova E."/>
            <person name="Manasiev Y."/>
            <person name="Peykov S."/>
            <person name="Mitov M."/>
        </authorList>
    </citation>
    <scope>NUCLEOTIDE SEQUENCE [LARGE SCALE GENOMIC DNA]</scope>
    <source>
        <strain evidence="7 8">YoMME</strain>
    </source>
</reference>
<evidence type="ECO:0000256" key="4">
    <source>
        <dbReference type="ARBA" id="ARBA00023004"/>
    </source>
</evidence>
<proteinExistence type="predicted"/>
<keyword evidence="4" id="KW-0408">Iron</keyword>
<keyword evidence="5" id="KW-0411">Iron-sulfur</keyword>
<feature type="domain" description="Radical SAM core" evidence="6">
    <location>
        <begin position="42"/>
        <end position="269"/>
    </location>
</feature>
<name>A0ABS8YI59_9BACL</name>
<dbReference type="InterPro" id="IPR007197">
    <property type="entry name" value="rSAM"/>
</dbReference>
<dbReference type="RefSeq" id="WP_233697798.1">
    <property type="nucleotide sequence ID" value="NZ_JAJNBZ010000016.1"/>
</dbReference>
<dbReference type="Pfam" id="PF04055">
    <property type="entry name" value="Radical_SAM"/>
    <property type="match status" value="1"/>
</dbReference>
<evidence type="ECO:0000256" key="5">
    <source>
        <dbReference type="ARBA" id="ARBA00023014"/>
    </source>
</evidence>
<dbReference type="InterPro" id="IPR013785">
    <property type="entry name" value="Aldolase_TIM"/>
</dbReference>
<accession>A0ABS8YI59</accession>
<evidence type="ECO:0000256" key="3">
    <source>
        <dbReference type="ARBA" id="ARBA00022723"/>
    </source>
</evidence>
<evidence type="ECO:0000259" key="6">
    <source>
        <dbReference type="PROSITE" id="PS51918"/>
    </source>
</evidence>
<dbReference type="PROSITE" id="PS51918">
    <property type="entry name" value="RADICAL_SAM"/>
    <property type="match status" value="1"/>
</dbReference>
<comment type="caution">
    <text evidence="7">The sequence shown here is derived from an EMBL/GenBank/DDBJ whole genome shotgun (WGS) entry which is preliminary data.</text>
</comment>
<keyword evidence="3" id="KW-0479">Metal-binding</keyword>
<sequence length="394" mass="45490">MKQLQVEKETNVNHERIANGLPDISPYYDPWDPIRSLQTYGHHVLTSVEMTVANVCNMRCEHCAVGHTLTMIEPPKLPLDLMLKRLDEVEHLETISITGGEPMFHEKTVKEYIVPILKYARDRGIRSQINSNLTLDMRRYEWIAPYLDVMHISFNYTCMEDFHAVGFTHTSHEVKSGVAARLYEQMIENTRRLSEAGMYISAESMLNYRTHDKMSEIHRLIDEMGCKRHEVHPMYPSSFAEHLPTLPISDLRQSIHHLLDTRNKEMWMLFGTLPFYSCNSNGEDQELLNRLKSEPMVTLRNDPDGRNRLNVNLFTGDVFVTDFADIPAFGNIHNVKLDDIFNAWLHEHPLCKTVDCYCPQASCCGPNLLVAEMYYKGVDFKEREAAMNGKVPVL</sequence>
<evidence type="ECO:0000256" key="1">
    <source>
        <dbReference type="ARBA" id="ARBA00022485"/>
    </source>
</evidence>
<dbReference type="SUPFAM" id="SSF102114">
    <property type="entry name" value="Radical SAM enzymes"/>
    <property type="match status" value="1"/>
</dbReference>
<dbReference type="EMBL" id="JAJNBZ010000016">
    <property type="protein sequence ID" value="MCE5171272.1"/>
    <property type="molecule type" value="Genomic_DNA"/>
</dbReference>
<dbReference type="Pfam" id="PF08756">
    <property type="entry name" value="YfkB"/>
    <property type="match status" value="1"/>
</dbReference>
<evidence type="ECO:0000313" key="8">
    <source>
        <dbReference type="Proteomes" id="UP001199916"/>
    </source>
</evidence>
<dbReference type="SFLD" id="SFLDG01097">
    <property type="entry name" value="Uncharacterised_Radical_SAM_Su"/>
    <property type="match status" value="1"/>
</dbReference>
<keyword evidence="8" id="KW-1185">Reference proteome</keyword>
<dbReference type="NCBIfam" id="TIGR04478">
    <property type="entry name" value="rSAM_YfkAB"/>
    <property type="match status" value="1"/>
</dbReference>
<gene>
    <name evidence="7" type="primary">yfkAB</name>
    <name evidence="7" type="ORF">LQV63_18390</name>
</gene>
<keyword evidence="2" id="KW-0949">S-adenosyl-L-methionine</keyword>
<dbReference type="InterPro" id="IPR031004">
    <property type="entry name" value="rSAM_YfkAB"/>
</dbReference>
<dbReference type="Gene3D" id="3.20.20.70">
    <property type="entry name" value="Aldolase class I"/>
    <property type="match status" value="1"/>
</dbReference>
<organism evidence="7 8">
    <name type="scientific">Paenibacillus profundus</name>
    <dbReference type="NCBI Taxonomy" id="1173085"/>
    <lineage>
        <taxon>Bacteria</taxon>
        <taxon>Bacillati</taxon>
        <taxon>Bacillota</taxon>
        <taxon>Bacilli</taxon>
        <taxon>Bacillales</taxon>
        <taxon>Paenibacillaceae</taxon>
        <taxon>Paenibacillus</taxon>
    </lineage>
</organism>